<accession>A0A090T626</accession>
<dbReference type="EMBL" id="BBMT01000005">
    <property type="protein sequence ID" value="GAL34668.1"/>
    <property type="molecule type" value="Genomic_DNA"/>
</dbReference>
<gene>
    <name evidence="1" type="ORF">JCM19240_4218</name>
</gene>
<sequence length="39" mass="4249">MFHENASLLAKFEAQIVAKLAIRKCTGSAKKPERIGSGF</sequence>
<reference evidence="1 2" key="1">
    <citation type="submission" date="2014-09" db="EMBL/GenBank/DDBJ databases">
        <title>Vibrio maritimus JCM 19240. (C210) whole genome shotgun sequence.</title>
        <authorList>
            <person name="Sawabe T."/>
            <person name="Meirelles P."/>
            <person name="Nakanishi M."/>
            <person name="Sayaka M."/>
            <person name="Hattori M."/>
            <person name="Ohkuma M."/>
        </authorList>
    </citation>
    <scope>NUCLEOTIDE SEQUENCE [LARGE SCALE GENOMIC DNA]</scope>
    <source>
        <strain evidence="1 2">JCM 19240</strain>
    </source>
</reference>
<proteinExistence type="predicted"/>
<evidence type="ECO:0000313" key="2">
    <source>
        <dbReference type="Proteomes" id="UP000029224"/>
    </source>
</evidence>
<reference evidence="1 2" key="2">
    <citation type="submission" date="2014-09" db="EMBL/GenBank/DDBJ databases">
        <authorList>
            <consortium name="NBRP consortium"/>
            <person name="Sawabe T."/>
            <person name="Meirelles P."/>
            <person name="Nakanishi M."/>
            <person name="Sayaka M."/>
            <person name="Hattori M."/>
            <person name="Ohkuma M."/>
        </authorList>
    </citation>
    <scope>NUCLEOTIDE SEQUENCE [LARGE SCALE GENOMIC DNA]</scope>
    <source>
        <strain evidence="1 2">JCM 19240</strain>
    </source>
</reference>
<protein>
    <submittedName>
        <fullName evidence="1">Uncharacterized protein</fullName>
    </submittedName>
</protein>
<dbReference type="Proteomes" id="UP000029224">
    <property type="component" value="Unassembled WGS sequence"/>
</dbReference>
<dbReference type="AlphaFoldDB" id="A0A090T626"/>
<organism evidence="1 2">
    <name type="scientific">Vibrio maritimus</name>
    <dbReference type="NCBI Taxonomy" id="990268"/>
    <lineage>
        <taxon>Bacteria</taxon>
        <taxon>Pseudomonadati</taxon>
        <taxon>Pseudomonadota</taxon>
        <taxon>Gammaproteobacteria</taxon>
        <taxon>Vibrionales</taxon>
        <taxon>Vibrionaceae</taxon>
        <taxon>Vibrio</taxon>
    </lineage>
</organism>
<comment type="caution">
    <text evidence="1">The sequence shown here is derived from an EMBL/GenBank/DDBJ whole genome shotgun (WGS) entry which is preliminary data.</text>
</comment>
<evidence type="ECO:0000313" key="1">
    <source>
        <dbReference type="EMBL" id="GAL34668.1"/>
    </source>
</evidence>
<keyword evidence="2" id="KW-1185">Reference proteome</keyword>
<name>A0A090T626_9VIBR</name>